<proteinExistence type="predicted"/>
<organism evidence="1 2">
    <name type="scientific">Phlebiopsis gigantea (strain 11061_1 CR5-6)</name>
    <name type="common">White-rot fungus</name>
    <name type="synonym">Peniophora gigantea</name>
    <dbReference type="NCBI Taxonomy" id="745531"/>
    <lineage>
        <taxon>Eukaryota</taxon>
        <taxon>Fungi</taxon>
        <taxon>Dikarya</taxon>
        <taxon>Basidiomycota</taxon>
        <taxon>Agaricomycotina</taxon>
        <taxon>Agaricomycetes</taxon>
        <taxon>Polyporales</taxon>
        <taxon>Phanerochaetaceae</taxon>
        <taxon>Phlebiopsis</taxon>
    </lineage>
</organism>
<gene>
    <name evidence="1" type="ORF">PHLGIDRAFT_200365</name>
</gene>
<dbReference type="HOGENOM" id="CLU_1343692_0_0_1"/>
<evidence type="ECO:0000313" key="1">
    <source>
        <dbReference type="EMBL" id="KIP04328.1"/>
    </source>
</evidence>
<dbReference type="InterPro" id="IPR008984">
    <property type="entry name" value="SMAD_FHA_dom_sf"/>
</dbReference>
<accession>A0A0C3PFI3</accession>
<dbReference type="Proteomes" id="UP000053257">
    <property type="component" value="Unassembled WGS sequence"/>
</dbReference>
<sequence>MARTNLLQEPPKPRQLQAVSTQACPYATPPSSPRLCPVVSTPKFKHFGVLQPVSEGPAAKSAYYFRPEHLEHGLVNPVDYEFHFGFDHVRWTWPVKQYCNIYLGDSSSMVNESIKIVAQHDEVRVNGEHLERDQIYDLRHGDQIQFGSRALRRSNPDCAMRFVWLQCSRGGWLPLDYEIDDPAEDPSLWPGYDTPPAPSYIELA</sequence>
<evidence type="ECO:0008006" key="3">
    <source>
        <dbReference type="Google" id="ProtNLM"/>
    </source>
</evidence>
<reference evidence="1 2" key="1">
    <citation type="journal article" date="2014" name="PLoS Genet.">
        <title>Analysis of the Phlebiopsis gigantea genome, transcriptome and secretome provides insight into its pioneer colonization strategies of wood.</title>
        <authorList>
            <person name="Hori C."/>
            <person name="Ishida T."/>
            <person name="Igarashi K."/>
            <person name="Samejima M."/>
            <person name="Suzuki H."/>
            <person name="Master E."/>
            <person name="Ferreira P."/>
            <person name="Ruiz-Duenas F.J."/>
            <person name="Held B."/>
            <person name="Canessa P."/>
            <person name="Larrondo L.F."/>
            <person name="Schmoll M."/>
            <person name="Druzhinina I.S."/>
            <person name="Kubicek C.P."/>
            <person name="Gaskell J.A."/>
            <person name="Kersten P."/>
            <person name="St John F."/>
            <person name="Glasner J."/>
            <person name="Sabat G."/>
            <person name="Splinter BonDurant S."/>
            <person name="Syed K."/>
            <person name="Yadav J."/>
            <person name="Mgbeahuruike A.C."/>
            <person name="Kovalchuk A."/>
            <person name="Asiegbu F.O."/>
            <person name="Lackner G."/>
            <person name="Hoffmeister D."/>
            <person name="Rencoret J."/>
            <person name="Gutierrez A."/>
            <person name="Sun H."/>
            <person name="Lindquist E."/>
            <person name="Barry K."/>
            <person name="Riley R."/>
            <person name="Grigoriev I.V."/>
            <person name="Henrissat B."/>
            <person name="Kues U."/>
            <person name="Berka R.M."/>
            <person name="Martinez A.T."/>
            <person name="Covert S.F."/>
            <person name="Blanchette R.A."/>
            <person name="Cullen D."/>
        </authorList>
    </citation>
    <scope>NUCLEOTIDE SEQUENCE [LARGE SCALE GENOMIC DNA]</scope>
    <source>
        <strain evidence="1 2">11061_1 CR5-6</strain>
    </source>
</reference>
<dbReference type="AlphaFoldDB" id="A0A0C3PFI3"/>
<dbReference type="SUPFAM" id="SSF49879">
    <property type="entry name" value="SMAD/FHA domain"/>
    <property type="match status" value="1"/>
</dbReference>
<keyword evidence="2" id="KW-1185">Reference proteome</keyword>
<protein>
    <recommendedName>
        <fullName evidence="3">FHA domain-containing protein</fullName>
    </recommendedName>
</protein>
<dbReference type="EMBL" id="KN840578">
    <property type="protein sequence ID" value="KIP04328.1"/>
    <property type="molecule type" value="Genomic_DNA"/>
</dbReference>
<name>A0A0C3PFI3_PHLG1</name>
<evidence type="ECO:0000313" key="2">
    <source>
        <dbReference type="Proteomes" id="UP000053257"/>
    </source>
</evidence>